<dbReference type="OMA" id="KPIMWAT"/>
<keyword evidence="3" id="KW-1185">Reference proteome</keyword>
<dbReference type="AlphaFoldDB" id="E1ZI80"/>
<evidence type="ECO:0000313" key="3">
    <source>
        <dbReference type="Proteomes" id="UP000008141"/>
    </source>
</evidence>
<reference evidence="2 3" key="1">
    <citation type="journal article" date="2010" name="Plant Cell">
        <title>The Chlorella variabilis NC64A genome reveals adaptation to photosymbiosis, coevolution with viruses, and cryptic sex.</title>
        <authorList>
            <person name="Blanc G."/>
            <person name="Duncan G."/>
            <person name="Agarkova I."/>
            <person name="Borodovsky M."/>
            <person name="Gurnon J."/>
            <person name="Kuo A."/>
            <person name="Lindquist E."/>
            <person name="Lucas S."/>
            <person name="Pangilinan J."/>
            <person name="Polle J."/>
            <person name="Salamov A."/>
            <person name="Terry A."/>
            <person name="Yamada T."/>
            <person name="Dunigan D.D."/>
            <person name="Grigoriev I.V."/>
            <person name="Claverie J.M."/>
            <person name="Van Etten J.L."/>
        </authorList>
    </citation>
    <scope>NUCLEOTIDE SEQUENCE [LARGE SCALE GENOMIC DNA]</scope>
    <source>
        <strain evidence="2 3">NC64A</strain>
    </source>
</reference>
<dbReference type="Proteomes" id="UP000008141">
    <property type="component" value="Unassembled WGS sequence"/>
</dbReference>
<evidence type="ECO:0000313" key="2">
    <source>
        <dbReference type="EMBL" id="EFN54592.1"/>
    </source>
</evidence>
<feature type="region of interest" description="Disordered" evidence="1">
    <location>
        <begin position="57"/>
        <end position="89"/>
    </location>
</feature>
<dbReference type="eggNOG" id="ENOG502SG0Y">
    <property type="taxonomic scope" value="Eukaryota"/>
</dbReference>
<organism evidence="3">
    <name type="scientific">Chlorella variabilis</name>
    <name type="common">Green alga</name>
    <dbReference type="NCBI Taxonomy" id="554065"/>
    <lineage>
        <taxon>Eukaryota</taxon>
        <taxon>Viridiplantae</taxon>
        <taxon>Chlorophyta</taxon>
        <taxon>core chlorophytes</taxon>
        <taxon>Trebouxiophyceae</taxon>
        <taxon>Chlorellales</taxon>
        <taxon>Chlorellaceae</taxon>
        <taxon>Chlorella clade</taxon>
        <taxon>Chlorella</taxon>
    </lineage>
</organism>
<dbReference type="InterPro" id="IPR049226">
    <property type="entry name" value="DUF6823"/>
</dbReference>
<feature type="compositionally biased region" description="Basic and acidic residues" evidence="1">
    <location>
        <begin position="62"/>
        <end position="84"/>
    </location>
</feature>
<dbReference type="KEGG" id="cvr:CHLNCDRAFT_135435"/>
<feature type="compositionally biased region" description="Pro residues" evidence="1">
    <location>
        <begin position="20"/>
        <end position="31"/>
    </location>
</feature>
<dbReference type="Pfam" id="PF20709">
    <property type="entry name" value="DUF6823"/>
    <property type="match status" value="1"/>
</dbReference>
<evidence type="ECO:0000256" key="1">
    <source>
        <dbReference type="SAM" id="MobiDB-lite"/>
    </source>
</evidence>
<dbReference type="EMBL" id="GL433847">
    <property type="protein sequence ID" value="EFN54592.1"/>
    <property type="molecule type" value="Genomic_DNA"/>
</dbReference>
<accession>E1ZI80</accession>
<proteinExistence type="predicted"/>
<dbReference type="RefSeq" id="XP_005846694.1">
    <property type="nucleotide sequence ID" value="XM_005846632.1"/>
</dbReference>
<name>E1ZI80_CHLVA</name>
<feature type="region of interest" description="Disordered" evidence="1">
    <location>
        <begin position="1"/>
        <end position="36"/>
    </location>
</feature>
<dbReference type="GeneID" id="17354166"/>
<gene>
    <name evidence="2" type="ORF">CHLNCDRAFT_135435</name>
</gene>
<dbReference type="OrthoDB" id="199317at2759"/>
<protein>
    <submittedName>
        <fullName evidence="2">Expressed protein</fullName>
    </submittedName>
</protein>
<sequence>MQHCRTDSATPGGLLHSPTAAPPPPPSPPAPAVSRFHTHVPVFRRAAGAHRVSALFGFGKGSSEKSEKELEKEEQFRKQQEVLARRRTNSWQAEVVDRRKEVSKYLQNPEYRKQVDAEKRARFKAKKEQEEKENPIPKFGIIVPLAPFGMPDYDETERFDLRLPFVDFGDPDPELENDPLGLKQLGKAFGFGKKKEGK</sequence>
<dbReference type="InParanoid" id="E1ZI80"/>